<comment type="caution">
    <text evidence="3">The sequence shown here is derived from an EMBL/GenBank/DDBJ whole genome shotgun (WGS) entry which is preliminary data.</text>
</comment>
<evidence type="ECO:0000256" key="1">
    <source>
        <dbReference type="SAM" id="MobiDB-lite"/>
    </source>
</evidence>
<sequence>MSQNKYWQSFAEVNDPENFKTRNADEFREELPFEDEGKGILDAKAPRRDFLKYLGFSTAAATLAASCKIPVRKAVPFASKPENIVPGEAKYYATTYIQDGDVVPVLARVRDGRPILIEGNDLSFVKGCTTARIQASILDLYDKNRITHPKQRAGNELKEIPTFEALDQEVIAAIKAAGGSVVLLTSTVNSPSALQAIADFKAAYPNFKHVQYDAVSYTGMLLANEASFGRRAIPAYRFENAKKVVVSIGADFLGTWLSPVEYQHGYALNRKINEAKPEMSKHYQFESFLSMTGANADERFNHRPSETGAVVLALAAAVGVEGISAPALKSEKLKAGVAKVAKDLLANKGQSLVVAGSNDVNVQLIVNAINNAIGAYGTTIDWSAPVNYRQGIDKDFADLLNELQSGSVGTLLVQGVNPYYTWHDREKVKAAFEKAKVRISFNEKLDETSVLCNYLVPTHHYLESWGDGEATAGSIGFVQPTIYPLFKTRQWTESLLRWAGKTELFEEYFRNFWINKLGGLDTYNTALQNGVWTSGATAASAGSYSGGSVGTAVSAISAKPISAKKEVVVYQSNAMGSGSHPANPWLQELPDPITKITWDNYAMISVSTADELKINYKSNDYEYYPQKPVIKVKVAGKEVELPSIVVPGMDANTIAVALGYGRTETLGSTYVDNANKTKKVGVDVYHLTSFNGTSVDLYAADADVENTGSKFKLAQTQIHNTYEDRVDVVRETSLASFINDKTEIKDYQQHLYDTYSGKEGATREDYAKEGSPYGKHDQPGIKWGMSIDMNACFGCGACVIACHAENNVPVVGKSEVLRYHDMHWLRIDRYYVSDEKDPNELKGVVFQPMMCQHCDNAPCENVCPVAATNHSAEGLNQMTYNRCIGTRYCANNCPYKVRRFNWSDYTGADSFANNQDQTVVGKLDPAVFHMNDDLTRMVLNPDVTVRSRGVIEKCSFCVQRLQAAKLDAKKEGTPLKDKHLKLACTSACAADAMVFGNVHDPESAISIERKNNPLRTFYVLEQIHVMPNVSYLAKIRNTDEIIPRKGHGPAKGGEGHGDGHGNEHGKETLPATQPAAAEHH</sequence>
<dbReference type="EMBL" id="JBHUOZ010000001">
    <property type="protein sequence ID" value="MFD2919022.1"/>
    <property type="molecule type" value="Genomic_DNA"/>
</dbReference>
<dbReference type="CDD" id="cd10551">
    <property type="entry name" value="PsrB"/>
    <property type="match status" value="1"/>
</dbReference>
<proteinExistence type="predicted"/>
<dbReference type="PANTHER" id="PTHR42783:SF3">
    <property type="entry name" value="GLUTAMATE SYNTHASE [NADPH] SMALL CHAIN-RELATED"/>
    <property type="match status" value="1"/>
</dbReference>
<evidence type="ECO:0000313" key="4">
    <source>
        <dbReference type="Proteomes" id="UP001597511"/>
    </source>
</evidence>
<accession>A0ABW6A4M5</accession>
<dbReference type="PANTHER" id="PTHR42783">
    <property type="entry name" value="GLUTAMATE SYNTHASE [NADPH] SMALL CHAIN"/>
    <property type="match status" value="1"/>
</dbReference>
<dbReference type="RefSeq" id="WP_386095798.1">
    <property type="nucleotide sequence ID" value="NZ_JBHUOZ010000001.1"/>
</dbReference>
<feature type="compositionally biased region" description="Basic and acidic residues" evidence="1">
    <location>
        <begin position="1053"/>
        <end position="1067"/>
    </location>
</feature>
<dbReference type="PROSITE" id="PS51379">
    <property type="entry name" value="4FE4S_FER_2"/>
    <property type="match status" value="3"/>
</dbReference>
<dbReference type="Gene3D" id="3.30.2070.10">
    <property type="entry name" value="Formate dehydrogenase/DMSO reductase"/>
    <property type="match status" value="1"/>
</dbReference>
<organism evidence="3 4">
    <name type="scientific">Terrimonas rubra</name>
    <dbReference type="NCBI Taxonomy" id="1035890"/>
    <lineage>
        <taxon>Bacteria</taxon>
        <taxon>Pseudomonadati</taxon>
        <taxon>Bacteroidota</taxon>
        <taxon>Chitinophagia</taxon>
        <taxon>Chitinophagales</taxon>
        <taxon>Chitinophagaceae</taxon>
        <taxon>Terrimonas</taxon>
    </lineage>
</organism>
<keyword evidence="4" id="KW-1185">Reference proteome</keyword>
<evidence type="ECO:0000313" key="3">
    <source>
        <dbReference type="EMBL" id="MFD2919022.1"/>
    </source>
</evidence>
<dbReference type="Gene3D" id="3.40.50.740">
    <property type="match status" value="1"/>
</dbReference>
<gene>
    <name evidence="3" type="ORF">ACFS6H_04810</name>
</gene>
<dbReference type="SUPFAM" id="SSF54862">
    <property type="entry name" value="4Fe-4S ferredoxins"/>
    <property type="match status" value="1"/>
</dbReference>
<reference evidence="4" key="1">
    <citation type="journal article" date="2019" name="Int. J. Syst. Evol. Microbiol.">
        <title>The Global Catalogue of Microorganisms (GCM) 10K type strain sequencing project: providing services to taxonomists for standard genome sequencing and annotation.</title>
        <authorList>
            <consortium name="The Broad Institute Genomics Platform"/>
            <consortium name="The Broad Institute Genome Sequencing Center for Infectious Disease"/>
            <person name="Wu L."/>
            <person name="Ma J."/>
        </authorList>
    </citation>
    <scope>NUCLEOTIDE SEQUENCE [LARGE SCALE GENOMIC DNA]</scope>
    <source>
        <strain evidence="4">KCTC 23299</strain>
    </source>
</reference>
<feature type="region of interest" description="Disordered" evidence="1">
    <location>
        <begin position="1042"/>
        <end position="1080"/>
    </location>
</feature>
<feature type="domain" description="4Fe-4S ferredoxin-type" evidence="2">
    <location>
        <begin position="874"/>
        <end position="903"/>
    </location>
</feature>
<dbReference type="InterPro" id="IPR017896">
    <property type="entry name" value="4Fe4S_Fe-S-bd"/>
</dbReference>
<evidence type="ECO:0000259" key="2">
    <source>
        <dbReference type="PROSITE" id="PS51379"/>
    </source>
</evidence>
<dbReference type="SUPFAM" id="SSF53706">
    <property type="entry name" value="Formate dehydrogenase/DMSO reductase, domains 1-3"/>
    <property type="match status" value="1"/>
</dbReference>
<dbReference type="InterPro" id="IPR030948">
    <property type="entry name" value="TAT_var_transloc_signal_dom"/>
</dbReference>
<dbReference type="Pfam" id="PF12838">
    <property type="entry name" value="Fer4_7"/>
    <property type="match status" value="1"/>
</dbReference>
<dbReference type="NCBIfam" id="TIGR04519">
    <property type="entry name" value="MoCo_extend_TAT"/>
    <property type="match status" value="1"/>
</dbReference>
<feature type="domain" description="4Fe-4S ferredoxin-type" evidence="2">
    <location>
        <begin position="842"/>
        <end position="873"/>
    </location>
</feature>
<feature type="domain" description="4Fe-4S ferredoxin-type" evidence="2">
    <location>
        <begin position="783"/>
        <end position="813"/>
    </location>
</feature>
<dbReference type="Proteomes" id="UP001597511">
    <property type="component" value="Unassembled WGS sequence"/>
</dbReference>
<protein>
    <submittedName>
        <fullName evidence="3">TAT-variant-translocated molybdopterin oxidoreductase</fullName>
    </submittedName>
</protein>
<dbReference type="Gene3D" id="3.30.70.20">
    <property type="match status" value="2"/>
</dbReference>
<name>A0ABW6A4M5_9BACT</name>